<dbReference type="AlphaFoldDB" id="A0A7G1IEN0"/>
<sequence length="94" mass="10014">MSANVWAISYAGAAQSCNWRTISVSISPVQETTVALSGSVGWFCKCFNASVTSWSDALASIAPKWVASMAPGPPPLATRQPHWVNVRAMRATFA</sequence>
<dbReference type="EMBL" id="AP023343">
    <property type="protein sequence ID" value="BCI88029.1"/>
    <property type="molecule type" value="Genomic_DNA"/>
</dbReference>
<protein>
    <submittedName>
        <fullName evidence="1">Uncharacterized protein</fullName>
    </submittedName>
</protein>
<keyword evidence="2" id="KW-1185">Reference proteome</keyword>
<gene>
    <name evidence="1" type="ORF">NIIDMKKI_32350</name>
</gene>
<evidence type="ECO:0000313" key="1">
    <source>
        <dbReference type="EMBL" id="BCI88029.1"/>
    </source>
</evidence>
<reference evidence="1 2" key="1">
    <citation type="submission" date="2020-07" db="EMBL/GenBank/DDBJ databases">
        <title>Mycobacterium kansasii (former subtype) with zoonotic potential isolated from diseased indoor pet cat, Japan.</title>
        <authorList>
            <person name="Fukano H."/>
            <person name="Terazono T."/>
            <person name="Hoshino Y."/>
        </authorList>
    </citation>
    <scope>NUCLEOTIDE SEQUENCE [LARGE SCALE GENOMIC DNA]</scope>
    <source>
        <strain evidence="1 2">Kuro-I</strain>
    </source>
</reference>
<evidence type="ECO:0000313" key="2">
    <source>
        <dbReference type="Proteomes" id="UP000516380"/>
    </source>
</evidence>
<dbReference type="Proteomes" id="UP000516380">
    <property type="component" value="Chromosome"/>
</dbReference>
<organism evidence="1 2">
    <name type="scientific">Mycobacterium kansasii</name>
    <dbReference type="NCBI Taxonomy" id="1768"/>
    <lineage>
        <taxon>Bacteria</taxon>
        <taxon>Bacillati</taxon>
        <taxon>Actinomycetota</taxon>
        <taxon>Actinomycetes</taxon>
        <taxon>Mycobacteriales</taxon>
        <taxon>Mycobacteriaceae</taxon>
        <taxon>Mycobacterium</taxon>
    </lineage>
</organism>
<name>A0A7G1IEN0_MYCKA</name>
<proteinExistence type="predicted"/>
<accession>A0A7G1IEN0</accession>